<keyword evidence="8" id="KW-1185">Reference proteome</keyword>
<dbReference type="OMA" id="IKWFHAK"/>
<dbReference type="GO" id="GO:0005634">
    <property type="term" value="C:nucleus"/>
    <property type="evidence" value="ECO:0007669"/>
    <property type="project" value="TreeGrafter"/>
</dbReference>
<dbReference type="GO" id="GO:0005524">
    <property type="term" value="F:ATP binding"/>
    <property type="evidence" value="ECO:0007669"/>
    <property type="project" value="UniProtKB-KW"/>
</dbReference>
<dbReference type="PROSITE" id="PS50011">
    <property type="entry name" value="PROTEIN_KINASE_DOM"/>
    <property type="match status" value="1"/>
</dbReference>
<evidence type="ECO:0000313" key="7">
    <source>
        <dbReference type="EMBL" id="CAD8153955.1"/>
    </source>
</evidence>
<dbReference type="AlphaFoldDB" id="A0A8S1TM30"/>
<keyword evidence="4" id="KW-0418">Kinase</keyword>
<evidence type="ECO:0000256" key="4">
    <source>
        <dbReference type="ARBA" id="ARBA00022777"/>
    </source>
</evidence>
<evidence type="ECO:0000259" key="6">
    <source>
        <dbReference type="PROSITE" id="PS50011"/>
    </source>
</evidence>
<dbReference type="OrthoDB" id="4062651at2759"/>
<dbReference type="EMBL" id="CAJJDP010000028">
    <property type="protein sequence ID" value="CAD8153955.1"/>
    <property type="molecule type" value="Genomic_DNA"/>
</dbReference>
<name>A0A8S1TM30_PAROT</name>
<keyword evidence="2" id="KW-0808">Transferase</keyword>
<keyword evidence="1" id="KW-0723">Serine/threonine-protein kinase</keyword>
<evidence type="ECO:0000256" key="1">
    <source>
        <dbReference type="ARBA" id="ARBA00022527"/>
    </source>
</evidence>
<dbReference type="Pfam" id="PF00069">
    <property type="entry name" value="Pkinase"/>
    <property type="match status" value="1"/>
</dbReference>
<protein>
    <recommendedName>
        <fullName evidence="6">Protein kinase domain-containing protein</fullName>
    </recommendedName>
</protein>
<sequence length="429" mass="49719">MQIENFINQTEGLTKYSISLNWSAEISWNNLNSDPAFGIVINQKIKWFHAKPKIIETLRAALKKRITSTDFQVFYNLGSHISKGQNSYCYEFISNSDYQLNYVAKLIKREQIRDINQLYNELNILKILNHQGLPKFVEFFRTDNTYYIVMEKIEGQKLSRLNSTKKQQLSLIQIQSIIIQCLKILQYLEQIQVIHRDIQPDNIIYHQNMQTSSVKLIDFAKASISGTDQKILGTPGFIAPEILRENKYSTESDMFSLGCVFYKLLVKQDLFQGISRDDTLKENQKCLFNLRNLQLIRIPQSAQHLLSQMLQIDPKQRIKPIEALNHHFFKEPIENLSSPKMSTRNLPLKQSIHNLDSILTNPSQNQLNLLDQQILIDYFQNELPPINSVPVMKQVKGGYRFTPQAETDIIKNCEATSTSKKSQTENISN</sequence>
<evidence type="ECO:0000313" key="8">
    <source>
        <dbReference type="Proteomes" id="UP000683925"/>
    </source>
</evidence>
<proteinExistence type="predicted"/>
<evidence type="ECO:0000256" key="5">
    <source>
        <dbReference type="ARBA" id="ARBA00022840"/>
    </source>
</evidence>
<evidence type="ECO:0000256" key="2">
    <source>
        <dbReference type="ARBA" id="ARBA00022679"/>
    </source>
</evidence>
<keyword evidence="5" id="KW-0067">ATP-binding</keyword>
<dbReference type="GO" id="GO:0004674">
    <property type="term" value="F:protein serine/threonine kinase activity"/>
    <property type="evidence" value="ECO:0007669"/>
    <property type="project" value="UniProtKB-KW"/>
</dbReference>
<accession>A0A8S1TM30</accession>
<gene>
    <name evidence="7" type="ORF">POCTA_138.1.T0280287</name>
</gene>
<comment type="caution">
    <text evidence="7">The sequence shown here is derived from an EMBL/GenBank/DDBJ whole genome shotgun (WGS) entry which is preliminary data.</text>
</comment>
<dbReference type="PANTHER" id="PTHR24345:SF0">
    <property type="entry name" value="CELL CYCLE SERINE_THREONINE-PROTEIN KINASE CDC5_MSD2"/>
    <property type="match status" value="1"/>
</dbReference>
<dbReference type="PANTHER" id="PTHR24345">
    <property type="entry name" value="SERINE/THREONINE-PROTEIN KINASE PLK"/>
    <property type="match status" value="1"/>
</dbReference>
<reference evidence="7" key="1">
    <citation type="submission" date="2021-01" db="EMBL/GenBank/DDBJ databases">
        <authorList>
            <consortium name="Genoscope - CEA"/>
            <person name="William W."/>
        </authorList>
    </citation>
    <scope>NUCLEOTIDE SEQUENCE</scope>
</reference>
<dbReference type="InterPro" id="IPR000719">
    <property type="entry name" value="Prot_kinase_dom"/>
</dbReference>
<keyword evidence="3" id="KW-0547">Nucleotide-binding</keyword>
<feature type="domain" description="Protein kinase" evidence="6">
    <location>
        <begin position="75"/>
        <end position="329"/>
    </location>
</feature>
<dbReference type="Proteomes" id="UP000683925">
    <property type="component" value="Unassembled WGS sequence"/>
</dbReference>
<organism evidence="7 8">
    <name type="scientific">Paramecium octaurelia</name>
    <dbReference type="NCBI Taxonomy" id="43137"/>
    <lineage>
        <taxon>Eukaryota</taxon>
        <taxon>Sar</taxon>
        <taxon>Alveolata</taxon>
        <taxon>Ciliophora</taxon>
        <taxon>Intramacronucleata</taxon>
        <taxon>Oligohymenophorea</taxon>
        <taxon>Peniculida</taxon>
        <taxon>Parameciidae</taxon>
        <taxon>Paramecium</taxon>
    </lineage>
</organism>
<evidence type="ECO:0000256" key="3">
    <source>
        <dbReference type="ARBA" id="ARBA00022741"/>
    </source>
</evidence>